<dbReference type="InterPro" id="IPR002543">
    <property type="entry name" value="FtsK_dom"/>
</dbReference>
<evidence type="ECO:0000259" key="2">
    <source>
        <dbReference type="PROSITE" id="PS50901"/>
    </source>
</evidence>
<gene>
    <name evidence="3" type="ORF">SORDD17_01705</name>
</gene>
<dbReference type="Gene3D" id="3.40.50.300">
    <property type="entry name" value="P-loop containing nucleotide triphosphate hydrolases"/>
    <property type="match status" value="1"/>
</dbReference>
<dbReference type="AlphaFoldDB" id="A0A139RFG7"/>
<dbReference type="GO" id="GO:0005524">
    <property type="term" value="F:ATP binding"/>
    <property type="evidence" value="ECO:0007669"/>
    <property type="project" value="UniProtKB-UniRule"/>
</dbReference>
<feature type="binding site" evidence="1">
    <location>
        <begin position="150"/>
        <end position="157"/>
    </location>
    <ligand>
        <name>ATP</name>
        <dbReference type="ChEBI" id="CHEBI:30616"/>
    </ligand>
</feature>
<dbReference type="InterPro" id="IPR027417">
    <property type="entry name" value="P-loop_NTPase"/>
</dbReference>
<keyword evidence="1" id="KW-0547">Nucleotide-binding</keyword>
<sequence>MVQSLAKRELEQYLLQSLNMALGSVLQGETSYTNSFNISVQENGFIFIPRLPSGFIIDDDLYKKIFLIANASLYPQYTLLKQNSAYFVALKTEDIHVQRGLFFPWKKGISERLVISDLEQFSTSLKGNNIPIMKNLVINYDKVTSIAIAGNSGSGKSYALTYLLSVLKNISDLIIVDPKFDTPSRWARQHQIAVIHPQENRSKSDFVSEINESLSQCLSIIHKRQGILFENPRHEFKHLTIVIDEVLALSEGVNKNIKDSFFSLLSQIALLGRATRCHLLLVSQRFDHTTIPVSVREQLNVLIQIGNINQKTTQFLFPDLDPEGIVIPIGKGTGVIQIIDNEHPYQILPLLCPTYYTKKGIL</sequence>
<dbReference type="RefSeq" id="WP_061866402.1">
    <property type="nucleotide sequence ID" value="NZ_KQ970813.1"/>
</dbReference>
<organism evidence="3 4">
    <name type="scientific">Streptococcus oralis</name>
    <dbReference type="NCBI Taxonomy" id="1303"/>
    <lineage>
        <taxon>Bacteria</taxon>
        <taxon>Bacillati</taxon>
        <taxon>Bacillota</taxon>
        <taxon>Bacilli</taxon>
        <taxon>Lactobacillales</taxon>
        <taxon>Streptococcaceae</taxon>
        <taxon>Streptococcus</taxon>
    </lineage>
</organism>
<dbReference type="Proteomes" id="UP000072989">
    <property type="component" value="Unassembled WGS sequence"/>
</dbReference>
<comment type="caution">
    <text evidence="3">The sequence shown here is derived from an EMBL/GenBank/DDBJ whole genome shotgun (WGS) entry which is preliminary data.</text>
</comment>
<accession>A0A139RFG7</accession>
<proteinExistence type="predicted"/>
<keyword evidence="1" id="KW-0067">ATP-binding</keyword>
<dbReference type="PATRIC" id="fig|1303.87.peg.2040"/>
<feature type="domain" description="FtsK" evidence="2">
    <location>
        <begin position="133"/>
        <end position="314"/>
    </location>
</feature>
<dbReference type="GO" id="GO:0003677">
    <property type="term" value="F:DNA binding"/>
    <property type="evidence" value="ECO:0007669"/>
    <property type="project" value="InterPro"/>
</dbReference>
<evidence type="ECO:0000313" key="3">
    <source>
        <dbReference type="EMBL" id="KXU13513.1"/>
    </source>
</evidence>
<dbReference type="EMBL" id="LQZE01000362">
    <property type="protein sequence ID" value="KXU13513.1"/>
    <property type="molecule type" value="Genomic_DNA"/>
</dbReference>
<protein>
    <submittedName>
        <fullName evidence="3">FtsK/SpoIIIE family</fullName>
    </submittedName>
</protein>
<dbReference type="PROSITE" id="PS50901">
    <property type="entry name" value="FTSK"/>
    <property type="match status" value="1"/>
</dbReference>
<name>A0A139RFG7_STROR</name>
<dbReference type="SUPFAM" id="SSF52540">
    <property type="entry name" value="P-loop containing nucleoside triphosphate hydrolases"/>
    <property type="match status" value="1"/>
</dbReference>
<evidence type="ECO:0000256" key="1">
    <source>
        <dbReference type="PROSITE-ProRule" id="PRU00289"/>
    </source>
</evidence>
<reference evidence="3 4" key="1">
    <citation type="submission" date="2016-01" db="EMBL/GenBank/DDBJ databases">
        <title>Highly variable Streptococcus oralis are common among viridans streptococci isolated from primates.</title>
        <authorList>
            <person name="Denapaite D."/>
            <person name="Rieger M."/>
            <person name="Koendgen S."/>
            <person name="Brueckner R."/>
            <person name="Ochigava I."/>
            <person name="Kappeler P."/>
            <person name="Maetz-Rensing K."/>
            <person name="Leendertz F."/>
            <person name="Hakenbeck R."/>
        </authorList>
    </citation>
    <scope>NUCLEOTIDE SEQUENCE [LARGE SCALE GENOMIC DNA]</scope>
    <source>
        <strain evidence="3 4">DD17</strain>
    </source>
</reference>
<evidence type="ECO:0000313" key="4">
    <source>
        <dbReference type="Proteomes" id="UP000072989"/>
    </source>
</evidence>